<dbReference type="SUPFAM" id="SSF46689">
    <property type="entry name" value="Homeodomain-like"/>
    <property type="match status" value="1"/>
</dbReference>
<gene>
    <name evidence="1" type="ORF">ICL16_31920</name>
</gene>
<name>A0A8J6XGU2_9CYAN</name>
<dbReference type="EMBL" id="JACXAE010000098">
    <property type="protein sequence ID" value="MBD2776540.1"/>
    <property type="molecule type" value="Genomic_DNA"/>
</dbReference>
<comment type="caution">
    <text evidence="1">The sequence shown here is derived from an EMBL/GenBank/DDBJ whole genome shotgun (WGS) entry which is preliminary data.</text>
</comment>
<dbReference type="InterPro" id="IPR036388">
    <property type="entry name" value="WH-like_DNA-bd_sf"/>
</dbReference>
<sequence>MSDLYQGKDPRNIGIYSATDAVHYLRVPYSTVRSWVFGARYKTKAGSKRFEPVIKIPKSDERLLSFTNLIEIHVLNAIRRYHHISLEKVRLGVAHLQDSYGMEHPLAYKKLYTDGIDLFIEHLGCLVNASRHGQLAIPEIVKVYLQRIEWDEADLPAKLYPFTRTRETELPKLIVINPLVSFGQPILEGTGVPTSILAQRYAAGESINDLAEDYDCDRLKVEEAIRYELALAA</sequence>
<proteinExistence type="predicted"/>
<dbReference type="Proteomes" id="UP000629098">
    <property type="component" value="Unassembled WGS sequence"/>
</dbReference>
<evidence type="ECO:0000313" key="2">
    <source>
        <dbReference type="Proteomes" id="UP000629098"/>
    </source>
</evidence>
<dbReference type="InterPro" id="IPR009057">
    <property type="entry name" value="Homeodomain-like_sf"/>
</dbReference>
<dbReference type="Pfam" id="PF04255">
    <property type="entry name" value="DUF433"/>
    <property type="match status" value="1"/>
</dbReference>
<evidence type="ECO:0000313" key="1">
    <source>
        <dbReference type="EMBL" id="MBD2776540.1"/>
    </source>
</evidence>
<reference evidence="1" key="1">
    <citation type="submission" date="2020-09" db="EMBL/GenBank/DDBJ databases">
        <title>Iningainema tapete sp. nov. (Scytonemataceae, Cyanobacteria) from greenhouses in central Florida (USA) produces two types of nodularin with biosynthetic potential for microcystin-LR and anabaenopeptins.</title>
        <authorList>
            <person name="Berthold D.E."/>
            <person name="Lefler F.W."/>
            <person name="Huang I.-S."/>
            <person name="Abdulla H."/>
            <person name="Zimba P.V."/>
            <person name="Laughinghouse H.D. IV."/>
        </authorList>
    </citation>
    <scope>NUCLEOTIDE SEQUENCE</scope>
    <source>
        <strain evidence="1">BLCCT55</strain>
    </source>
</reference>
<organism evidence="1 2">
    <name type="scientific">Iningainema tapete BLCC-T55</name>
    <dbReference type="NCBI Taxonomy" id="2748662"/>
    <lineage>
        <taxon>Bacteria</taxon>
        <taxon>Bacillati</taxon>
        <taxon>Cyanobacteriota</taxon>
        <taxon>Cyanophyceae</taxon>
        <taxon>Nostocales</taxon>
        <taxon>Scytonemataceae</taxon>
        <taxon>Iningainema tapete</taxon>
    </lineage>
</organism>
<dbReference type="AlphaFoldDB" id="A0A8J6XGU2"/>
<keyword evidence="2" id="KW-1185">Reference proteome</keyword>
<dbReference type="Gene3D" id="1.10.10.10">
    <property type="entry name" value="Winged helix-like DNA-binding domain superfamily/Winged helix DNA-binding domain"/>
    <property type="match status" value="1"/>
</dbReference>
<protein>
    <submittedName>
        <fullName evidence="1">DUF433 domain-containing protein</fullName>
    </submittedName>
</protein>
<dbReference type="RefSeq" id="WP_190835615.1">
    <property type="nucleotide sequence ID" value="NZ_CAWPPI010000098.1"/>
</dbReference>
<dbReference type="InterPro" id="IPR007367">
    <property type="entry name" value="DUF433"/>
</dbReference>
<accession>A0A8J6XGU2</accession>